<dbReference type="PANTHER" id="PTHR45947:SF3">
    <property type="entry name" value="SULFOQUINOVOSYL TRANSFERASE SQD2"/>
    <property type="match status" value="1"/>
</dbReference>
<proteinExistence type="predicted"/>
<evidence type="ECO:0000313" key="2">
    <source>
        <dbReference type="EMBL" id="MBK0378190.1"/>
    </source>
</evidence>
<name>A0A934ULQ2_9SPHI</name>
<sequence>MKKLAIITTHPIQYYAPIFQLLHGRKNIEVIVFYTWGSASLKKHDPGFEKEVEWDTPVLEGYPYKWVKNTSRKPGSHNFMGIINPDLINDINNWCPDVLLVFGWSYYSHLKVLRYFKNKLPVFFRGDSTLLDEKPGIKSIFKSVLLKWIYKHVNNAFYCGTNNKAYFKKYGLKDEQLIFAPHAIDNERFYKTDTIKSQDIRSKLHITGNDILILFAGKFIEKKDPTLLLHAFHKLNKPNCHLLFAGNGPLEASLKAKAEGNRNIHFLNFQNQQNMPALYHACDLFCLPSKGPGESWGLTVNEAMACNKAILVSDKVGCAIDLVKPELNGFIFKSSDENNLLKYLQSLTRSKNILSIYGENSGQLIKDWNFIRIAKAIEDSLISNNSHFISQYK</sequence>
<dbReference type="Pfam" id="PF00534">
    <property type="entry name" value="Glycos_transf_1"/>
    <property type="match status" value="1"/>
</dbReference>
<dbReference type="Gene3D" id="3.40.50.2000">
    <property type="entry name" value="Glycogen Phosphorylase B"/>
    <property type="match status" value="2"/>
</dbReference>
<dbReference type="RefSeq" id="WP_200063752.1">
    <property type="nucleotide sequence ID" value="NZ_JAEHFW010000001.1"/>
</dbReference>
<dbReference type="Proteomes" id="UP000613193">
    <property type="component" value="Unassembled WGS sequence"/>
</dbReference>
<dbReference type="SUPFAM" id="SSF53756">
    <property type="entry name" value="UDP-Glycosyltransferase/glycogen phosphorylase"/>
    <property type="match status" value="1"/>
</dbReference>
<gene>
    <name evidence="2" type="ORF">I5M19_02670</name>
</gene>
<evidence type="ECO:0000313" key="3">
    <source>
        <dbReference type="Proteomes" id="UP000613193"/>
    </source>
</evidence>
<evidence type="ECO:0000259" key="1">
    <source>
        <dbReference type="Pfam" id="PF00534"/>
    </source>
</evidence>
<dbReference type="InterPro" id="IPR001296">
    <property type="entry name" value="Glyco_trans_1"/>
</dbReference>
<dbReference type="InterPro" id="IPR050194">
    <property type="entry name" value="Glycosyltransferase_grp1"/>
</dbReference>
<keyword evidence="3" id="KW-1185">Reference proteome</keyword>
<dbReference type="PANTHER" id="PTHR45947">
    <property type="entry name" value="SULFOQUINOVOSYL TRANSFERASE SQD2"/>
    <property type="match status" value="1"/>
</dbReference>
<dbReference type="AlphaFoldDB" id="A0A934ULQ2"/>
<feature type="domain" description="Glycosyl transferase family 1" evidence="1">
    <location>
        <begin position="198"/>
        <end position="360"/>
    </location>
</feature>
<protein>
    <submittedName>
        <fullName evidence="2">Glycosyltransferase family 4 protein</fullName>
    </submittedName>
</protein>
<reference evidence="2" key="1">
    <citation type="submission" date="2020-12" db="EMBL/GenBank/DDBJ databases">
        <title>Bacterial novel species Mucilaginibacter sp. SD-g isolated from soil.</title>
        <authorList>
            <person name="Jung H.-Y."/>
        </authorList>
    </citation>
    <scope>NUCLEOTIDE SEQUENCE</scope>
    <source>
        <strain evidence="2">SD-g</strain>
    </source>
</reference>
<comment type="caution">
    <text evidence="2">The sequence shown here is derived from an EMBL/GenBank/DDBJ whole genome shotgun (WGS) entry which is preliminary data.</text>
</comment>
<dbReference type="GO" id="GO:0016757">
    <property type="term" value="F:glycosyltransferase activity"/>
    <property type="evidence" value="ECO:0007669"/>
    <property type="project" value="InterPro"/>
</dbReference>
<dbReference type="CDD" id="cd03801">
    <property type="entry name" value="GT4_PimA-like"/>
    <property type="match status" value="1"/>
</dbReference>
<dbReference type="EMBL" id="JAEHFW010000001">
    <property type="protein sequence ID" value="MBK0378190.1"/>
    <property type="molecule type" value="Genomic_DNA"/>
</dbReference>
<accession>A0A934ULQ2</accession>
<organism evidence="2 3">
    <name type="scientific">Mucilaginibacter segetis</name>
    <dbReference type="NCBI Taxonomy" id="2793071"/>
    <lineage>
        <taxon>Bacteria</taxon>
        <taxon>Pseudomonadati</taxon>
        <taxon>Bacteroidota</taxon>
        <taxon>Sphingobacteriia</taxon>
        <taxon>Sphingobacteriales</taxon>
        <taxon>Sphingobacteriaceae</taxon>
        <taxon>Mucilaginibacter</taxon>
    </lineage>
</organism>